<organism evidence="6 7">
    <name type="scientific">Streptomyces roseochromogenus subsp. oscitans DS 12.976</name>
    <dbReference type="NCBI Taxonomy" id="1352936"/>
    <lineage>
        <taxon>Bacteria</taxon>
        <taxon>Bacillati</taxon>
        <taxon>Actinomycetota</taxon>
        <taxon>Actinomycetes</taxon>
        <taxon>Kitasatosporales</taxon>
        <taxon>Streptomycetaceae</taxon>
        <taxon>Streptomyces</taxon>
    </lineage>
</organism>
<dbReference type="AlphaFoldDB" id="V6JIH3"/>
<name>V6JIH3_STRRC</name>
<evidence type="ECO:0000256" key="1">
    <source>
        <dbReference type="ARBA" id="ARBA00000815"/>
    </source>
</evidence>
<dbReference type="GO" id="GO:0008253">
    <property type="term" value="F:5'-nucleotidase activity"/>
    <property type="evidence" value="ECO:0007669"/>
    <property type="project" value="UniProtKB-EC"/>
</dbReference>
<keyword evidence="4" id="KW-0732">Signal</keyword>
<feature type="region of interest" description="Disordered" evidence="3">
    <location>
        <begin position="24"/>
        <end position="43"/>
    </location>
</feature>
<comment type="caution">
    <text evidence="6">The sequence shown here is derived from an EMBL/GenBank/DDBJ whole genome shotgun (WGS) entry which is preliminary data.</text>
</comment>
<evidence type="ECO:0000313" key="6">
    <source>
        <dbReference type="EMBL" id="EST19523.1"/>
    </source>
</evidence>
<dbReference type="InterPro" id="IPR002828">
    <property type="entry name" value="SurE-like_Pase/nucleotidase"/>
</dbReference>
<gene>
    <name evidence="6" type="ORF">M878_42010</name>
</gene>
<feature type="compositionally biased region" description="Basic residues" evidence="3">
    <location>
        <begin position="92"/>
        <end position="106"/>
    </location>
</feature>
<dbReference type="Pfam" id="PF01975">
    <property type="entry name" value="SurE"/>
    <property type="match status" value="1"/>
</dbReference>
<proteinExistence type="predicted"/>
<feature type="region of interest" description="Disordered" evidence="3">
    <location>
        <begin position="74"/>
        <end position="106"/>
    </location>
</feature>
<evidence type="ECO:0000256" key="3">
    <source>
        <dbReference type="SAM" id="MobiDB-lite"/>
    </source>
</evidence>
<evidence type="ECO:0000313" key="7">
    <source>
        <dbReference type="Proteomes" id="UP000017984"/>
    </source>
</evidence>
<protein>
    <recommendedName>
        <fullName evidence="2">5'-nucleotidase</fullName>
        <ecNumber evidence="2">3.1.3.5</ecNumber>
    </recommendedName>
</protein>
<dbReference type="SUPFAM" id="SSF64167">
    <property type="entry name" value="SurE-like"/>
    <property type="match status" value="1"/>
</dbReference>
<dbReference type="EC" id="3.1.3.5" evidence="2"/>
<evidence type="ECO:0000256" key="2">
    <source>
        <dbReference type="ARBA" id="ARBA00012643"/>
    </source>
</evidence>
<dbReference type="STRING" id="1352936.M878_42010"/>
<feature type="domain" description="Survival protein SurE-like phosphatase/nucleotidase" evidence="5">
    <location>
        <begin position="40"/>
        <end position="71"/>
    </location>
</feature>
<feature type="signal peptide" evidence="4">
    <location>
        <begin position="1"/>
        <end position="24"/>
    </location>
</feature>
<dbReference type="Proteomes" id="UP000017984">
    <property type="component" value="Chromosome"/>
</dbReference>
<keyword evidence="7" id="KW-1185">Reference proteome</keyword>
<dbReference type="InterPro" id="IPR036523">
    <property type="entry name" value="SurE-like_sf"/>
</dbReference>
<dbReference type="EMBL" id="AWQX01000378">
    <property type="protein sequence ID" value="EST19523.1"/>
    <property type="molecule type" value="Genomic_DNA"/>
</dbReference>
<dbReference type="Gene3D" id="3.40.1210.10">
    <property type="entry name" value="Survival protein SurE-like phosphatase/nucleotidase"/>
    <property type="match status" value="1"/>
</dbReference>
<feature type="chain" id="PRO_5039112844" description="5'-nucleotidase" evidence="4">
    <location>
        <begin position="25"/>
        <end position="106"/>
    </location>
</feature>
<dbReference type="OrthoDB" id="9780815at2"/>
<reference evidence="6 7" key="1">
    <citation type="journal article" date="2014" name="Genome Announc.">
        <title>Draft Genome Sequence of Streptomyces roseochromogenes subsp. oscitans DS 12.976, Producer of the Aminocoumarin Antibiotic Clorobiocin.</title>
        <authorList>
            <person name="Ruckert C."/>
            <person name="Kalinowski J."/>
            <person name="Heide L."/>
            <person name="Apel A.K."/>
        </authorList>
    </citation>
    <scope>NUCLEOTIDE SEQUENCE [LARGE SCALE GENOMIC DNA]</scope>
    <source>
        <strain evidence="6 7">DS 12.976</strain>
    </source>
</reference>
<comment type="catalytic activity">
    <reaction evidence="1">
        <text>a ribonucleoside 5'-phosphate + H2O = a ribonucleoside + phosphate</text>
        <dbReference type="Rhea" id="RHEA:12484"/>
        <dbReference type="ChEBI" id="CHEBI:15377"/>
        <dbReference type="ChEBI" id="CHEBI:18254"/>
        <dbReference type="ChEBI" id="CHEBI:43474"/>
        <dbReference type="ChEBI" id="CHEBI:58043"/>
        <dbReference type="EC" id="3.1.3.5"/>
    </reaction>
</comment>
<evidence type="ECO:0000259" key="5">
    <source>
        <dbReference type="Pfam" id="PF01975"/>
    </source>
</evidence>
<dbReference type="HOGENOM" id="CLU_2221793_0_0_11"/>
<dbReference type="RefSeq" id="WP_023553218.1">
    <property type="nucleotide sequence ID" value="NZ_CM002285.1"/>
</dbReference>
<sequence>MSRRHLLPPAALLCAGVLATPTAAAVPPAPAPTRPLRIPLTNDDGYDAPGIRGLYDRLSPAGYDVTIVAPLNRPERRNPALQRTDRSAYGSRGRRCGRPTVHRRTR</sequence>
<evidence type="ECO:0000256" key="4">
    <source>
        <dbReference type="SAM" id="SignalP"/>
    </source>
</evidence>
<accession>V6JIH3</accession>
<feature type="compositionally biased region" description="Basic and acidic residues" evidence="3">
    <location>
        <begin position="74"/>
        <end position="86"/>
    </location>
</feature>